<dbReference type="NCBIfam" id="TIGR02937">
    <property type="entry name" value="sigma70-ECF"/>
    <property type="match status" value="1"/>
</dbReference>
<dbReference type="Pfam" id="PF07638">
    <property type="entry name" value="Sigma70_ECF"/>
    <property type="match status" value="1"/>
</dbReference>
<dbReference type="GO" id="GO:0006352">
    <property type="term" value="P:DNA-templated transcription initiation"/>
    <property type="evidence" value="ECO:0007669"/>
    <property type="project" value="InterPro"/>
</dbReference>
<evidence type="ECO:0000256" key="4">
    <source>
        <dbReference type="ARBA" id="ARBA00023163"/>
    </source>
</evidence>
<keyword evidence="4" id="KW-0804">Transcription</keyword>
<dbReference type="InterPro" id="IPR013325">
    <property type="entry name" value="RNA_pol_sigma_r2"/>
</dbReference>
<dbReference type="PANTHER" id="PTHR43133">
    <property type="entry name" value="RNA POLYMERASE ECF-TYPE SIGMA FACTO"/>
    <property type="match status" value="1"/>
</dbReference>
<dbReference type="CDD" id="cd06171">
    <property type="entry name" value="Sigma70_r4"/>
    <property type="match status" value="1"/>
</dbReference>
<dbReference type="InterPro" id="IPR053812">
    <property type="entry name" value="HTH_Sigma70_ECF-like"/>
</dbReference>
<dbReference type="KEGG" id="pbap:Pla133_09300"/>
<evidence type="ECO:0000313" key="8">
    <source>
        <dbReference type="Proteomes" id="UP000316921"/>
    </source>
</evidence>
<proteinExistence type="inferred from homology"/>
<evidence type="ECO:0000256" key="5">
    <source>
        <dbReference type="SAM" id="MobiDB-lite"/>
    </source>
</evidence>
<accession>A0A518BFW0</accession>
<evidence type="ECO:0000256" key="3">
    <source>
        <dbReference type="ARBA" id="ARBA00023082"/>
    </source>
</evidence>
<dbReference type="InterPro" id="IPR039425">
    <property type="entry name" value="RNA_pol_sigma-70-like"/>
</dbReference>
<comment type="similarity">
    <text evidence="1">Belongs to the sigma-70 factor family. ECF subfamily.</text>
</comment>
<dbReference type="EMBL" id="CP036287">
    <property type="protein sequence ID" value="QDU65864.1"/>
    <property type="molecule type" value="Genomic_DNA"/>
</dbReference>
<feature type="region of interest" description="Disordered" evidence="5">
    <location>
        <begin position="1"/>
        <end position="21"/>
    </location>
</feature>
<dbReference type="Proteomes" id="UP000316921">
    <property type="component" value="Chromosome"/>
</dbReference>
<dbReference type="Gene3D" id="1.10.10.10">
    <property type="entry name" value="Winged helix-like DNA-binding domain superfamily/Winged helix DNA-binding domain"/>
    <property type="match status" value="1"/>
</dbReference>
<dbReference type="InterPro" id="IPR014284">
    <property type="entry name" value="RNA_pol_sigma-70_dom"/>
</dbReference>
<keyword evidence="3" id="KW-0731">Sigma factor</keyword>
<organism evidence="7 8">
    <name type="scientific">Engelhardtia mirabilis</name>
    <dbReference type="NCBI Taxonomy" id="2528011"/>
    <lineage>
        <taxon>Bacteria</taxon>
        <taxon>Pseudomonadati</taxon>
        <taxon>Planctomycetota</taxon>
        <taxon>Planctomycetia</taxon>
        <taxon>Planctomycetia incertae sedis</taxon>
        <taxon>Engelhardtia</taxon>
    </lineage>
</organism>
<evidence type="ECO:0000313" key="7">
    <source>
        <dbReference type="EMBL" id="QDU65864.1"/>
    </source>
</evidence>
<dbReference type="InterPro" id="IPR036388">
    <property type="entry name" value="WH-like_DNA-bd_sf"/>
</dbReference>
<dbReference type="InterPro" id="IPR013324">
    <property type="entry name" value="RNA_pol_sigma_r3/r4-like"/>
</dbReference>
<reference evidence="7 8" key="1">
    <citation type="submission" date="2019-02" db="EMBL/GenBank/DDBJ databases">
        <title>Deep-cultivation of Planctomycetes and their phenomic and genomic characterization uncovers novel biology.</title>
        <authorList>
            <person name="Wiegand S."/>
            <person name="Jogler M."/>
            <person name="Boedeker C."/>
            <person name="Pinto D."/>
            <person name="Vollmers J."/>
            <person name="Rivas-Marin E."/>
            <person name="Kohn T."/>
            <person name="Peeters S.H."/>
            <person name="Heuer A."/>
            <person name="Rast P."/>
            <person name="Oberbeckmann S."/>
            <person name="Bunk B."/>
            <person name="Jeske O."/>
            <person name="Meyerdierks A."/>
            <person name="Storesund J.E."/>
            <person name="Kallscheuer N."/>
            <person name="Luecker S."/>
            <person name="Lage O.M."/>
            <person name="Pohl T."/>
            <person name="Merkel B.J."/>
            <person name="Hornburger P."/>
            <person name="Mueller R.-W."/>
            <person name="Bruemmer F."/>
            <person name="Labrenz M."/>
            <person name="Spormann A.M."/>
            <person name="Op den Camp H."/>
            <person name="Overmann J."/>
            <person name="Amann R."/>
            <person name="Jetten M.S.M."/>
            <person name="Mascher T."/>
            <person name="Medema M.H."/>
            <person name="Devos D.P."/>
            <person name="Kaster A.-K."/>
            <person name="Ovreas L."/>
            <person name="Rohde M."/>
            <person name="Galperin M.Y."/>
            <person name="Jogler C."/>
        </authorList>
    </citation>
    <scope>NUCLEOTIDE SEQUENCE [LARGE SCALE GENOMIC DNA]</scope>
    <source>
        <strain evidence="7 8">Pla133</strain>
    </source>
</reference>
<keyword evidence="2" id="KW-0805">Transcription regulation</keyword>
<dbReference type="GO" id="GO:0016987">
    <property type="term" value="F:sigma factor activity"/>
    <property type="evidence" value="ECO:0007669"/>
    <property type="project" value="UniProtKB-KW"/>
</dbReference>
<dbReference type="PANTHER" id="PTHR43133:SF39">
    <property type="entry name" value="SIMILAR TO RNA POLYMERASE SIGMA-E FACTOR"/>
    <property type="match status" value="1"/>
</dbReference>
<name>A0A518BFW0_9BACT</name>
<evidence type="ECO:0000259" key="6">
    <source>
        <dbReference type="Pfam" id="PF07638"/>
    </source>
</evidence>
<dbReference type="InterPro" id="IPR011517">
    <property type="entry name" value="RNA_pol_sigma70_ECF-like"/>
</dbReference>
<feature type="domain" description="RNA polymerase sigma-70 ECF-like HTH" evidence="6">
    <location>
        <begin position="57"/>
        <end position="234"/>
    </location>
</feature>
<dbReference type="NCBIfam" id="TIGR02999">
    <property type="entry name" value="Sig-70_X6"/>
    <property type="match status" value="1"/>
</dbReference>
<dbReference type="Gene3D" id="1.10.1740.10">
    <property type="match status" value="1"/>
</dbReference>
<keyword evidence="8" id="KW-1185">Reference proteome</keyword>
<protein>
    <submittedName>
        <fullName evidence="7">ECF RNA polymerase sigma factor SigK</fullName>
    </submittedName>
</protein>
<dbReference type="SUPFAM" id="SSF88659">
    <property type="entry name" value="Sigma3 and sigma4 domains of RNA polymerase sigma factors"/>
    <property type="match status" value="1"/>
</dbReference>
<sequence length="238" mass="25930">MESRHGLLQSSHGIRAGGGQRRRGRFAALGLSPFRGRGLQCELVSADPPQQPAARPTSVTAILAAVAREDAGAADALFPHVYEELRALAGALFRGSGSEHTLQPTAVVHEVYLKLVGDAGDWNGREHFFALAATAMRQVLIDHARRKRADKRGGRWDRVSLDDSAPSSDLAPSVVELDDALAELERENPRPARVIELRYFGGLSVVEAARVLGVSERTVKSEWRFARAWLRAQLTPDA</sequence>
<dbReference type="SUPFAM" id="SSF88946">
    <property type="entry name" value="Sigma2 domain of RNA polymerase sigma factors"/>
    <property type="match status" value="1"/>
</dbReference>
<evidence type="ECO:0000256" key="1">
    <source>
        <dbReference type="ARBA" id="ARBA00010641"/>
    </source>
</evidence>
<dbReference type="AlphaFoldDB" id="A0A518BFW0"/>
<evidence type="ECO:0000256" key="2">
    <source>
        <dbReference type="ARBA" id="ARBA00023015"/>
    </source>
</evidence>
<gene>
    <name evidence="7" type="primary">sigK_3</name>
    <name evidence="7" type="ORF">Pla133_09300</name>
</gene>